<gene>
    <name evidence="1" type="ORF">SAMN05216282_11158</name>
</gene>
<dbReference type="Pfam" id="PF10709">
    <property type="entry name" value="DUF2511"/>
    <property type="match status" value="1"/>
</dbReference>
<accession>A0A1G9E7G0</accession>
<organism evidence="1 2">
    <name type="scientific">Cryobacterium psychrotolerans</name>
    <dbReference type="NCBI Taxonomy" id="386301"/>
    <lineage>
        <taxon>Bacteria</taxon>
        <taxon>Bacillati</taxon>
        <taxon>Actinomycetota</taxon>
        <taxon>Actinomycetes</taxon>
        <taxon>Micrococcales</taxon>
        <taxon>Microbacteriaceae</taxon>
        <taxon>Cryobacterium</taxon>
    </lineage>
</organism>
<dbReference type="AlphaFoldDB" id="A0A1G9E7G0"/>
<evidence type="ECO:0000313" key="1">
    <source>
        <dbReference type="EMBL" id="SDK71995.1"/>
    </source>
</evidence>
<name>A0A1G9E7G0_9MICO</name>
<proteinExistence type="predicted"/>
<dbReference type="InterPro" id="IPR019648">
    <property type="entry name" value="YebY"/>
</dbReference>
<keyword evidence="2" id="KW-1185">Reference proteome</keyword>
<dbReference type="EMBL" id="FNFU01000011">
    <property type="protein sequence ID" value="SDK71995.1"/>
    <property type="molecule type" value="Genomic_DNA"/>
</dbReference>
<dbReference type="Proteomes" id="UP000198701">
    <property type="component" value="Unassembled WGS sequence"/>
</dbReference>
<dbReference type="OrthoDB" id="5119497at2"/>
<reference evidence="1 2" key="1">
    <citation type="submission" date="2016-10" db="EMBL/GenBank/DDBJ databases">
        <authorList>
            <person name="de Groot N.N."/>
        </authorList>
    </citation>
    <scope>NUCLEOTIDE SEQUENCE [LARGE SCALE GENOMIC DNA]</scope>
    <source>
        <strain evidence="1 2">CGMCC 1.5382</strain>
    </source>
</reference>
<evidence type="ECO:0000313" key="2">
    <source>
        <dbReference type="Proteomes" id="UP000198701"/>
    </source>
</evidence>
<protein>
    <submittedName>
        <fullName evidence="1">Uncharacterized protein</fullName>
    </submittedName>
</protein>
<sequence>MTDAERITTAERIVLDELSDAPVWEGVTASGVAVDDSEVCVDRTYGPTGGLDGIGGNAGYVVVTFPSKALGEPQEGVCADYAPVAPSEVAPVEVPDAVADDPGLLVSTDYRDKWPLTVPYVVAQCENITAGGMNLQVLTIDTPDGTTYAANGTAKDHTDYPSLDPVWADNPDVDGLKIDISPIIDAGLMLCS</sequence>